<dbReference type="InterPro" id="IPR009056">
    <property type="entry name" value="Cyt_c-like_dom"/>
</dbReference>
<keyword evidence="1 6" id="KW-0349">Heme</keyword>
<dbReference type="InterPro" id="IPR011045">
    <property type="entry name" value="N2O_reductase_N"/>
</dbReference>
<name>A0A5C5VKX5_9BACT</name>
<keyword evidence="5 6" id="KW-0408">Iron</keyword>
<keyword evidence="4 8" id="KW-0560">Oxidoreductase</keyword>
<keyword evidence="3" id="KW-0732">Signal</keyword>
<gene>
    <name evidence="8" type="primary">ccp_1</name>
    <name evidence="8" type="ORF">Enr8_03200</name>
</gene>
<keyword evidence="9" id="KW-1185">Reference proteome</keyword>
<dbReference type="Gene3D" id="2.130.10.10">
    <property type="entry name" value="YVTN repeat-like/Quinoprotein amine dehydrogenase"/>
    <property type="match status" value="2"/>
</dbReference>
<dbReference type="PANTHER" id="PTHR30600:SF10">
    <property type="entry name" value="BLL6722 PROTEIN"/>
    <property type="match status" value="1"/>
</dbReference>
<dbReference type="OrthoDB" id="9772811at2"/>
<dbReference type="PROSITE" id="PS51007">
    <property type="entry name" value="CYTC"/>
    <property type="match status" value="2"/>
</dbReference>
<dbReference type="Proteomes" id="UP000318878">
    <property type="component" value="Unassembled WGS sequence"/>
</dbReference>
<evidence type="ECO:0000256" key="5">
    <source>
        <dbReference type="ARBA" id="ARBA00023004"/>
    </source>
</evidence>
<evidence type="ECO:0000256" key="3">
    <source>
        <dbReference type="ARBA" id="ARBA00022729"/>
    </source>
</evidence>
<comment type="caution">
    <text evidence="8">The sequence shown here is derived from an EMBL/GenBank/DDBJ whole genome shotgun (WGS) entry which is preliminary data.</text>
</comment>
<dbReference type="GO" id="GO:0020037">
    <property type="term" value="F:heme binding"/>
    <property type="evidence" value="ECO:0007669"/>
    <property type="project" value="InterPro"/>
</dbReference>
<dbReference type="EMBL" id="SJPF01000001">
    <property type="protein sequence ID" value="TWT38627.1"/>
    <property type="molecule type" value="Genomic_DNA"/>
</dbReference>
<dbReference type="GO" id="GO:0046872">
    <property type="term" value="F:metal ion binding"/>
    <property type="evidence" value="ECO:0007669"/>
    <property type="project" value="UniProtKB-KW"/>
</dbReference>
<reference evidence="8 9" key="1">
    <citation type="submission" date="2019-02" db="EMBL/GenBank/DDBJ databases">
        <title>Deep-cultivation of Planctomycetes and their phenomic and genomic characterization uncovers novel biology.</title>
        <authorList>
            <person name="Wiegand S."/>
            <person name="Jogler M."/>
            <person name="Boedeker C."/>
            <person name="Pinto D."/>
            <person name="Vollmers J."/>
            <person name="Rivas-Marin E."/>
            <person name="Kohn T."/>
            <person name="Peeters S.H."/>
            <person name="Heuer A."/>
            <person name="Rast P."/>
            <person name="Oberbeckmann S."/>
            <person name="Bunk B."/>
            <person name="Jeske O."/>
            <person name="Meyerdierks A."/>
            <person name="Storesund J.E."/>
            <person name="Kallscheuer N."/>
            <person name="Luecker S."/>
            <person name="Lage O.M."/>
            <person name="Pohl T."/>
            <person name="Merkel B.J."/>
            <person name="Hornburger P."/>
            <person name="Mueller R.-W."/>
            <person name="Bruemmer F."/>
            <person name="Labrenz M."/>
            <person name="Spormann A.M."/>
            <person name="Op Den Camp H."/>
            <person name="Overmann J."/>
            <person name="Amann R."/>
            <person name="Jetten M.S.M."/>
            <person name="Mascher T."/>
            <person name="Medema M.H."/>
            <person name="Devos D.P."/>
            <person name="Kaster A.-K."/>
            <person name="Ovreas L."/>
            <person name="Rohde M."/>
            <person name="Galperin M.Y."/>
            <person name="Jogler C."/>
        </authorList>
    </citation>
    <scope>NUCLEOTIDE SEQUENCE [LARGE SCALE GENOMIC DNA]</scope>
    <source>
        <strain evidence="8 9">Enr8</strain>
    </source>
</reference>
<evidence type="ECO:0000313" key="8">
    <source>
        <dbReference type="EMBL" id="TWT38627.1"/>
    </source>
</evidence>
<dbReference type="InterPro" id="IPR051395">
    <property type="entry name" value="Cytochrome_c_Peroxidase/MauG"/>
</dbReference>
<dbReference type="SUPFAM" id="SSF50974">
    <property type="entry name" value="Nitrous oxide reductase, N-terminal domain"/>
    <property type="match status" value="1"/>
</dbReference>
<dbReference type="GO" id="GO:0004130">
    <property type="term" value="F:cytochrome-c peroxidase activity"/>
    <property type="evidence" value="ECO:0007669"/>
    <property type="project" value="UniProtKB-EC"/>
</dbReference>
<accession>A0A5C5VKX5</accession>
<dbReference type="Gene3D" id="1.10.760.10">
    <property type="entry name" value="Cytochrome c-like domain"/>
    <property type="match status" value="2"/>
</dbReference>
<evidence type="ECO:0000256" key="6">
    <source>
        <dbReference type="PROSITE-ProRule" id="PRU00433"/>
    </source>
</evidence>
<organism evidence="8 9">
    <name type="scientific">Blastopirellula retiformator</name>
    <dbReference type="NCBI Taxonomy" id="2527970"/>
    <lineage>
        <taxon>Bacteria</taxon>
        <taxon>Pseudomonadati</taxon>
        <taxon>Planctomycetota</taxon>
        <taxon>Planctomycetia</taxon>
        <taxon>Pirellulales</taxon>
        <taxon>Pirellulaceae</taxon>
        <taxon>Blastopirellula</taxon>
    </lineage>
</organism>
<evidence type="ECO:0000313" key="9">
    <source>
        <dbReference type="Proteomes" id="UP000318878"/>
    </source>
</evidence>
<dbReference type="InterPro" id="IPR015943">
    <property type="entry name" value="WD40/YVTN_repeat-like_dom_sf"/>
</dbReference>
<evidence type="ECO:0000256" key="1">
    <source>
        <dbReference type="ARBA" id="ARBA00022617"/>
    </source>
</evidence>
<dbReference type="InterPro" id="IPR036909">
    <property type="entry name" value="Cyt_c-like_dom_sf"/>
</dbReference>
<dbReference type="RefSeq" id="WP_146428865.1">
    <property type="nucleotide sequence ID" value="NZ_SJPF01000001.1"/>
</dbReference>
<keyword evidence="2 6" id="KW-0479">Metal-binding</keyword>
<feature type="domain" description="Cytochrome c" evidence="7">
    <location>
        <begin position="362"/>
        <end position="465"/>
    </location>
</feature>
<feature type="domain" description="Cytochrome c" evidence="7">
    <location>
        <begin position="480"/>
        <end position="575"/>
    </location>
</feature>
<sequence length="575" mass="63025">MPGLPLISLLVASAVIGAESLDLQRSDLRHPQRLAMSSNGERLLTANRNSGSVSLIDLAKREVIGEFRIGQSATALTSLPHDHYLLTDPVAHEVIEIALSDDQISIVSRCAVPPYPQRVAATDDGQTIYVTSLWPKQVTLLTKEAEQWRETKRITLPFAPRELICLPKRNQLIVADGFGGNLAALDADDLSVQAINQFPAHNIQRLHLADDGESVALAHQMLSELAYTNDNDIHWGLVMTNDIRWLMVDALTKQDSNLYEGNRMHSIGEPGVGSGDPTGIAIASTDDYAVSMGATNQVAIGKDRAYGIWRIKVGARPTDVIFSADEKLVYSADSLDDTISIIDVKKRERIDVIKLGPVRERTPAEHGERLFYRGLSLEGWMSCHSCHTDGHANGLANDNLSDGSYGAPKRILSLLGQRDTAPYGWLGEKKTFQEQIHKSVVETMRGKEVSQEQADHLAAFLQTLTVPPPIDELQGTRDDVQVAAGKALFTELSCVECHAPPTYTTPDAYDVGLHDQKGNERFNPPSLLGVGHRGPFFHDRSSETLEDVVGQQKHQLPRELSGAEQAALVAFLRSL</sequence>
<dbReference type="SUPFAM" id="SSF46626">
    <property type="entry name" value="Cytochrome c"/>
    <property type="match status" value="2"/>
</dbReference>
<keyword evidence="8" id="KW-0575">Peroxidase</keyword>
<evidence type="ECO:0000256" key="4">
    <source>
        <dbReference type="ARBA" id="ARBA00023002"/>
    </source>
</evidence>
<dbReference type="AlphaFoldDB" id="A0A5C5VKX5"/>
<dbReference type="GO" id="GO:0009055">
    <property type="term" value="F:electron transfer activity"/>
    <property type="evidence" value="ECO:0007669"/>
    <property type="project" value="InterPro"/>
</dbReference>
<protein>
    <submittedName>
        <fullName evidence="8">Cytochrome c551 peroxidase</fullName>
        <ecNumber evidence="8">1.11.1.5</ecNumber>
    </submittedName>
</protein>
<proteinExistence type="predicted"/>
<dbReference type="PANTHER" id="PTHR30600">
    <property type="entry name" value="CYTOCHROME C PEROXIDASE-RELATED"/>
    <property type="match status" value="1"/>
</dbReference>
<evidence type="ECO:0000259" key="7">
    <source>
        <dbReference type="PROSITE" id="PS51007"/>
    </source>
</evidence>
<evidence type="ECO:0000256" key="2">
    <source>
        <dbReference type="ARBA" id="ARBA00022723"/>
    </source>
</evidence>
<dbReference type="EC" id="1.11.1.5" evidence="8"/>